<dbReference type="Proteomes" id="UP000053573">
    <property type="component" value="Unassembled WGS sequence"/>
</dbReference>
<organism evidence="1 2">
    <name type="scientific">Blastomyces silverae</name>
    <dbReference type="NCBI Taxonomy" id="2060906"/>
    <lineage>
        <taxon>Eukaryota</taxon>
        <taxon>Fungi</taxon>
        <taxon>Dikarya</taxon>
        <taxon>Ascomycota</taxon>
        <taxon>Pezizomycotina</taxon>
        <taxon>Eurotiomycetes</taxon>
        <taxon>Eurotiomycetidae</taxon>
        <taxon>Onygenales</taxon>
        <taxon>Ajellomycetaceae</taxon>
        <taxon>Blastomyces</taxon>
    </lineage>
</organism>
<sequence>MLDRGVAYCWANGSSSSESLAEMPGLQLWGGQAGLQHPLSNLDPQRHGVREVGSILNGEASISLAPVCVLGQQMRAIPAALADVTTTHNTRIQHFDNQTDTIWHARQFRFSPTTTTDEVPRAEKPKLTTVSSSWLTRTDIWLLLLAMTLGALANPLPDPEAGCVQCGPKTCSKGEARSAATKAAASALRLVESARSNIANQLNAVGEHALQARCAVIPVVEYALLPVGLVLSKFADTVQTALETETKMIQS</sequence>
<evidence type="ECO:0000313" key="2">
    <source>
        <dbReference type="Proteomes" id="UP000053573"/>
    </source>
</evidence>
<keyword evidence="2" id="KW-1185">Reference proteome</keyword>
<gene>
    <name evidence="1" type="ORF">EMPG_10311</name>
</gene>
<comment type="caution">
    <text evidence="1">The sequence shown here is derived from an EMBL/GenBank/DDBJ whole genome shotgun (WGS) entry which is preliminary data.</text>
</comment>
<dbReference type="EMBL" id="LDEV01003209">
    <property type="protein sequence ID" value="KLJ06270.1"/>
    <property type="molecule type" value="Genomic_DNA"/>
</dbReference>
<dbReference type="STRING" id="2060906.A0A0H1B4D3"/>
<proteinExistence type="predicted"/>
<protein>
    <submittedName>
        <fullName evidence="1">Uncharacterized protein</fullName>
    </submittedName>
</protein>
<dbReference type="AlphaFoldDB" id="A0A0H1B4D3"/>
<dbReference type="OrthoDB" id="10605443at2759"/>
<accession>A0A0H1B4D3</accession>
<name>A0A0H1B4D3_9EURO</name>
<reference evidence="2" key="1">
    <citation type="journal article" date="2015" name="PLoS Genet.">
        <title>The dynamic genome and transcriptome of the human fungal pathogen Blastomyces and close relative Emmonsia.</title>
        <authorList>
            <person name="Munoz J.F."/>
            <person name="Gauthier G.M."/>
            <person name="Desjardins C.A."/>
            <person name="Gallo J.E."/>
            <person name="Holder J."/>
            <person name="Sullivan T.D."/>
            <person name="Marty A.J."/>
            <person name="Carmen J.C."/>
            <person name="Chen Z."/>
            <person name="Ding L."/>
            <person name="Gujja S."/>
            <person name="Magrini V."/>
            <person name="Misas E."/>
            <person name="Mitreva M."/>
            <person name="Priest M."/>
            <person name="Saif S."/>
            <person name="Whiston E.A."/>
            <person name="Young S."/>
            <person name="Zeng Q."/>
            <person name="Goldman W.E."/>
            <person name="Mardis E.R."/>
            <person name="Taylor J.W."/>
            <person name="McEwen J.G."/>
            <person name="Clay O.K."/>
            <person name="Klein B.S."/>
            <person name="Cuomo C.A."/>
        </authorList>
    </citation>
    <scope>NUCLEOTIDE SEQUENCE [LARGE SCALE GENOMIC DNA]</scope>
    <source>
        <strain evidence="2">UAMH 139</strain>
    </source>
</reference>
<evidence type="ECO:0000313" key="1">
    <source>
        <dbReference type="EMBL" id="KLJ06270.1"/>
    </source>
</evidence>